<dbReference type="KEGG" id="vg:77944235"/>
<dbReference type="Proteomes" id="UP000286786">
    <property type="component" value="Genome"/>
</dbReference>
<name>A0A3S9U8E8_9CAUD</name>
<sequence>MKHAINVYAHESGTYIETPDGLAYCFGFDPRYSSGRVETLKAAAQVTIEWAEQGEVNYAPTALPEDAQCWSTVIVDMEKTA</sequence>
<organism evidence="1 2">
    <name type="scientific">Alteromonas phage ZP6</name>
    <dbReference type="NCBI Taxonomy" id="2492447"/>
    <lineage>
        <taxon>Viruses</taxon>
        <taxon>Duplodnaviria</taxon>
        <taxon>Heunggongvirae</taxon>
        <taxon>Uroviricota</taxon>
        <taxon>Caudoviricetes</taxon>
        <taxon>Mareflavirus</taxon>
        <taxon>Mareflavirus ZP6</taxon>
    </lineage>
</organism>
<reference evidence="1 2" key="1">
    <citation type="submission" date="2018-11" db="EMBL/GenBank/DDBJ databases">
        <title>Isolation and Complete Genome Sequence of a Novel Alteromonas Phage ZP6.</title>
        <authorList>
            <person name="Han J."/>
        </authorList>
    </citation>
    <scope>NUCLEOTIDE SEQUENCE [LARGE SCALE GENOMIC DNA]</scope>
</reference>
<evidence type="ECO:0000313" key="1">
    <source>
        <dbReference type="EMBL" id="AZS06548.1"/>
    </source>
</evidence>
<proteinExistence type="predicted"/>
<dbReference type="RefSeq" id="YP_010668094.1">
    <property type="nucleotide sequence ID" value="NC_070953.1"/>
</dbReference>
<evidence type="ECO:0000313" key="2">
    <source>
        <dbReference type="Proteomes" id="UP000286786"/>
    </source>
</evidence>
<dbReference type="GeneID" id="77944235"/>
<accession>A0A3S9U8E8</accession>
<keyword evidence="2" id="KW-1185">Reference proteome</keyword>
<protein>
    <submittedName>
        <fullName evidence="1">Uncharacterized protein</fullName>
    </submittedName>
</protein>
<dbReference type="EMBL" id="MK203850">
    <property type="protein sequence ID" value="AZS06548.1"/>
    <property type="molecule type" value="Genomic_DNA"/>
</dbReference>